<dbReference type="Proteomes" id="UP000490982">
    <property type="component" value="Unassembled WGS sequence"/>
</dbReference>
<evidence type="ECO:0000313" key="3">
    <source>
        <dbReference type="Proteomes" id="UP000490982"/>
    </source>
</evidence>
<keyword evidence="1" id="KW-1133">Transmembrane helix</keyword>
<reference evidence="2 3" key="1">
    <citation type="submission" date="2019-11" db="EMBL/GenBank/DDBJ databases">
        <title>Growth characteristics of pneumococcus vary with the chemical composition of the capsule and with environmental conditions.</title>
        <authorList>
            <person name="Tothpal A."/>
            <person name="Desobry K."/>
            <person name="Joshi S."/>
            <person name="Wyllie A.L."/>
            <person name="Weinberger D.M."/>
        </authorList>
    </citation>
    <scope>NUCLEOTIDE SEQUENCE [LARGE SCALE GENOMIC DNA]</scope>
    <source>
        <strain evidence="3">pnumococcus23A</strain>
    </source>
</reference>
<evidence type="ECO:0000313" key="2">
    <source>
        <dbReference type="EMBL" id="MTW25969.1"/>
    </source>
</evidence>
<protein>
    <submittedName>
        <fullName evidence="2">Energy coupling factor transporter S component ThiW</fullName>
    </submittedName>
</protein>
<sequence length="55" mass="6423">LFTGSAAKLSWFIYTPRFFGATLIGTAISFIAFRFLIKQEFFKKVQGYFFAERIE</sequence>
<feature type="transmembrane region" description="Helical" evidence="1">
    <location>
        <begin position="18"/>
        <end position="37"/>
    </location>
</feature>
<evidence type="ECO:0000256" key="1">
    <source>
        <dbReference type="SAM" id="Phobius"/>
    </source>
</evidence>
<feature type="non-terminal residue" evidence="2">
    <location>
        <position position="1"/>
    </location>
</feature>
<gene>
    <name evidence="2" type="ORF">GM537_14435</name>
</gene>
<organism evidence="2 3">
    <name type="scientific">Streptococcus pneumoniae</name>
    <dbReference type="NCBI Taxonomy" id="1313"/>
    <lineage>
        <taxon>Bacteria</taxon>
        <taxon>Bacillati</taxon>
        <taxon>Bacillota</taxon>
        <taxon>Bacilli</taxon>
        <taxon>Lactobacillales</taxon>
        <taxon>Streptococcaceae</taxon>
        <taxon>Streptococcus</taxon>
    </lineage>
</organism>
<keyword evidence="1" id="KW-0812">Transmembrane</keyword>
<accession>A0A6G2DXH4</accession>
<proteinExistence type="predicted"/>
<dbReference type="EMBL" id="WNHS01000993">
    <property type="protein sequence ID" value="MTW25969.1"/>
    <property type="molecule type" value="Genomic_DNA"/>
</dbReference>
<dbReference type="AlphaFoldDB" id="A0A6G2DXH4"/>
<keyword evidence="1" id="KW-0472">Membrane</keyword>
<name>A0A6G2DXH4_STREE</name>
<comment type="caution">
    <text evidence="2">The sequence shown here is derived from an EMBL/GenBank/DDBJ whole genome shotgun (WGS) entry which is preliminary data.</text>
</comment>